<comment type="caution">
    <text evidence="1">The sequence shown here is derived from an EMBL/GenBank/DDBJ whole genome shotgun (WGS) entry which is preliminary data.</text>
</comment>
<gene>
    <name evidence="1" type="ORF">MRB53_021917</name>
</gene>
<evidence type="ECO:0000313" key="1">
    <source>
        <dbReference type="EMBL" id="KAJ8628594.1"/>
    </source>
</evidence>
<name>A0ACC2L592_PERAE</name>
<dbReference type="EMBL" id="CM056815">
    <property type="protein sequence ID" value="KAJ8628594.1"/>
    <property type="molecule type" value="Genomic_DNA"/>
</dbReference>
<organism evidence="1 2">
    <name type="scientific">Persea americana</name>
    <name type="common">Avocado</name>
    <dbReference type="NCBI Taxonomy" id="3435"/>
    <lineage>
        <taxon>Eukaryota</taxon>
        <taxon>Viridiplantae</taxon>
        <taxon>Streptophyta</taxon>
        <taxon>Embryophyta</taxon>
        <taxon>Tracheophyta</taxon>
        <taxon>Spermatophyta</taxon>
        <taxon>Magnoliopsida</taxon>
        <taxon>Magnoliidae</taxon>
        <taxon>Laurales</taxon>
        <taxon>Lauraceae</taxon>
        <taxon>Persea</taxon>
    </lineage>
</organism>
<dbReference type="Proteomes" id="UP001234297">
    <property type="component" value="Chromosome 7"/>
</dbReference>
<reference evidence="1 2" key="1">
    <citation type="journal article" date="2022" name="Hortic Res">
        <title>A haplotype resolved chromosomal level avocado genome allows analysis of novel avocado genes.</title>
        <authorList>
            <person name="Nath O."/>
            <person name="Fletcher S.J."/>
            <person name="Hayward A."/>
            <person name="Shaw L.M."/>
            <person name="Masouleh A.K."/>
            <person name="Furtado A."/>
            <person name="Henry R.J."/>
            <person name="Mitter N."/>
        </authorList>
    </citation>
    <scope>NUCLEOTIDE SEQUENCE [LARGE SCALE GENOMIC DNA]</scope>
    <source>
        <strain evidence="2">cv. Hass</strain>
    </source>
</reference>
<protein>
    <submittedName>
        <fullName evidence="1">Uncharacterized protein</fullName>
    </submittedName>
</protein>
<keyword evidence="2" id="KW-1185">Reference proteome</keyword>
<sequence length="97" mass="11260">MTDCDVMLKQGWLWQFFPQPSKLQISSAICRESKKKKKGSYKKRERKKTHNSNSVPVSSCPIRKRVSRSYSLESLHFSDLGLVSARKLQRNRSSQKS</sequence>
<evidence type="ECO:0000313" key="2">
    <source>
        <dbReference type="Proteomes" id="UP001234297"/>
    </source>
</evidence>
<accession>A0ACC2L592</accession>
<proteinExistence type="predicted"/>